<feature type="region of interest" description="Disordered" evidence="1">
    <location>
        <begin position="1"/>
        <end position="85"/>
    </location>
</feature>
<sequence length="230" mass="25423">MQHVQIAPNKMEEVTRSIAHRRLISKKKKKRTPSVASRRPPRAQLPRLRHCLTPTASCAPQPALPRRRGSANPPTPPPRSTKHPYRLGCTRRLAAFRGRALRKGSSFHLPLLGWREALRDPSDMGEEAEQSDQSVLASPTPPTPVARQVRAGEESPHRSHAPPLLLHRCLRAPSTPYSPPAALAIVLSAAAAASTRRRSWEQHQHQHPASDRCHAVLLSSSPPVWCWSAG</sequence>
<evidence type="ECO:0000313" key="2">
    <source>
        <dbReference type="EMBL" id="KAG2584830.1"/>
    </source>
</evidence>
<feature type="compositionally biased region" description="Basic residues" evidence="1">
    <location>
        <begin position="18"/>
        <end position="32"/>
    </location>
</feature>
<feature type="region of interest" description="Disordered" evidence="1">
    <location>
        <begin position="121"/>
        <end position="147"/>
    </location>
</feature>
<comment type="caution">
    <text evidence="2">The sequence shown here is derived from an EMBL/GenBank/DDBJ whole genome shotgun (WGS) entry which is preliminary data.</text>
</comment>
<reference evidence="2" key="1">
    <citation type="submission" date="2020-05" db="EMBL/GenBank/DDBJ databases">
        <title>WGS assembly of Panicum virgatum.</title>
        <authorList>
            <person name="Lovell J.T."/>
            <person name="Jenkins J."/>
            <person name="Shu S."/>
            <person name="Juenger T.E."/>
            <person name="Schmutz J."/>
        </authorList>
    </citation>
    <scope>NUCLEOTIDE SEQUENCE</scope>
    <source>
        <strain evidence="2">AP13</strain>
    </source>
</reference>
<evidence type="ECO:0000256" key="1">
    <source>
        <dbReference type="SAM" id="MobiDB-lite"/>
    </source>
</evidence>
<gene>
    <name evidence="2" type="ORF">PVAP13_6KG344424</name>
</gene>
<dbReference type="AlphaFoldDB" id="A0A8T0RIG5"/>
<name>A0A8T0RIG5_PANVG</name>
<proteinExistence type="predicted"/>
<dbReference type="Proteomes" id="UP000823388">
    <property type="component" value="Chromosome 6K"/>
</dbReference>
<keyword evidence="3" id="KW-1185">Reference proteome</keyword>
<accession>A0A8T0RIG5</accession>
<protein>
    <submittedName>
        <fullName evidence="2">Uncharacterized protein</fullName>
    </submittedName>
</protein>
<organism evidence="2 3">
    <name type="scientific">Panicum virgatum</name>
    <name type="common">Blackwell switchgrass</name>
    <dbReference type="NCBI Taxonomy" id="38727"/>
    <lineage>
        <taxon>Eukaryota</taxon>
        <taxon>Viridiplantae</taxon>
        <taxon>Streptophyta</taxon>
        <taxon>Embryophyta</taxon>
        <taxon>Tracheophyta</taxon>
        <taxon>Spermatophyta</taxon>
        <taxon>Magnoliopsida</taxon>
        <taxon>Liliopsida</taxon>
        <taxon>Poales</taxon>
        <taxon>Poaceae</taxon>
        <taxon>PACMAD clade</taxon>
        <taxon>Panicoideae</taxon>
        <taxon>Panicodae</taxon>
        <taxon>Paniceae</taxon>
        <taxon>Panicinae</taxon>
        <taxon>Panicum</taxon>
        <taxon>Panicum sect. Hiantes</taxon>
    </lineage>
</organism>
<dbReference type="EMBL" id="CM029047">
    <property type="protein sequence ID" value="KAG2584830.1"/>
    <property type="molecule type" value="Genomic_DNA"/>
</dbReference>
<evidence type="ECO:0000313" key="3">
    <source>
        <dbReference type="Proteomes" id="UP000823388"/>
    </source>
</evidence>